<keyword evidence="2" id="KW-0418">Kinase</keyword>
<protein>
    <recommendedName>
        <fullName evidence="4">Carbohydrate kinase PfkB domain-containing protein</fullName>
    </recommendedName>
</protein>
<keyword evidence="1" id="KW-0808">Transferase</keyword>
<evidence type="ECO:0000313" key="5">
    <source>
        <dbReference type="EMBL" id="KIY00207.1"/>
    </source>
</evidence>
<reference evidence="5 6" key="1">
    <citation type="submission" date="2015-01" db="EMBL/GenBank/DDBJ databases">
        <title>The Genome Sequence of Fonsecaea multimorphosa CBS 102226.</title>
        <authorList>
            <consortium name="The Broad Institute Genomics Platform"/>
            <person name="Cuomo C."/>
            <person name="de Hoog S."/>
            <person name="Gorbushina A."/>
            <person name="Stielow B."/>
            <person name="Teixiera M."/>
            <person name="Abouelleil A."/>
            <person name="Chapman S.B."/>
            <person name="Priest M."/>
            <person name="Young S.K."/>
            <person name="Wortman J."/>
            <person name="Nusbaum C."/>
            <person name="Birren B."/>
        </authorList>
    </citation>
    <scope>NUCLEOTIDE SEQUENCE [LARGE SCALE GENOMIC DNA]</scope>
    <source>
        <strain evidence="5 6">CBS 102226</strain>
    </source>
</reference>
<dbReference type="GO" id="GO:0016301">
    <property type="term" value="F:kinase activity"/>
    <property type="evidence" value="ECO:0007669"/>
    <property type="project" value="UniProtKB-KW"/>
</dbReference>
<dbReference type="Gene3D" id="3.40.1190.20">
    <property type="match status" value="1"/>
</dbReference>
<dbReference type="OrthoDB" id="4523379at2759"/>
<evidence type="ECO:0000256" key="1">
    <source>
        <dbReference type="ARBA" id="ARBA00022679"/>
    </source>
</evidence>
<sequence length="328" mass="34863">MDLLMKVHRAPDTGESMDALSLIHLPGGKGANTAIAALRASRPNPARGTTPGGQRVTRSTSSGDQDIKICMNGAVGDDSYGTELKAKLANAGINTAGVRTIEGVSSNLCVVLVETDTGDSRNVGYPAANLHWALPADGSLASLGDGTRPDLIVTSLVVPRVQVERILEIAGEEGIDTLLNPSSPEYLVSKVYRHLTHLVMNESETAMLFGRPLEELVGLAAYKEASAHFVDMGVQNVVITLGQKGAFYMTDKGESDLVDAVKDIDVVDTTGAGDTFVGTYAVEYIKQKRLGKWDIRRAVARACSAAARTIEQVGAQESIPWADEIERS</sequence>
<dbReference type="InterPro" id="IPR011611">
    <property type="entry name" value="PfkB_dom"/>
</dbReference>
<dbReference type="GeneID" id="27709638"/>
<gene>
    <name evidence="5" type="ORF">Z520_03892</name>
</gene>
<dbReference type="EMBL" id="KN848067">
    <property type="protein sequence ID" value="KIY00207.1"/>
    <property type="molecule type" value="Genomic_DNA"/>
</dbReference>
<dbReference type="InterPro" id="IPR002139">
    <property type="entry name" value="Ribo/fructo_kinase"/>
</dbReference>
<dbReference type="STRING" id="1442371.A0A0D2ITB7"/>
<dbReference type="InterPro" id="IPR029056">
    <property type="entry name" value="Ribokinase-like"/>
</dbReference>
<dbReference type="Pfam" id="PF00294">
    <property type="entry name" value="PfkB"/>
    <property type="match status" value="1"/>
</dbReference>
<dbReference type="RefSeq" id="XP_016634329.1">
    <property type="nucleotide sequence ID" value="XM_016774402.1"/>
</dbReference>
<dbReference type="VEuPathDB" id="FungiDB:Z520_03892"/>
<dbReference type="PANTHER" id="PTHR10584">
    <property type="entry name" value="SUGAR KINASE"/>
    <property type="match status" value="1"/>
</dbReference>
<dbReference type="PANTHER" id="PTHR10584:SF166">
    <property type="entry name" value="RIBOKINASE"/>
    <property type="match status" value="1"/>
</dbReference>
<name>A0A0D2ITB7_9EURO</name>
<evidence type="ECO:0000256" key="2">
    <source>
        <dbReference type="ARBA" id="ARBA00022777"/>
    </source>
</evidence>
<dbReference type="AlphaFoldDB" id="A0A0D2ITB7"/>
<evidence type="ECO:0000313" key="6">
    <source>
        <dbReference type="Proteomes" id="UP000053411"/>
    </source>
</evidence>
<dbReference type="SUPFAM" id="SSF53613">
    <property type="entry name" value="Ribokinase-like"/>
    <property type="match status" value="1"/>
</dbReference>
<organism evidence="5 6">
    <name type="scientific">Fonsecaea multimorphosa CBS 102226</name>
    <dbReference type="NCBI Taxonomy" id="1442371"/>
    <lineage>
        <taxon>Eukaryota</taxon>
        <taxon>Fungi</taxon>
        <taxon>Dikarya</taxon>
        <taxon>Ascomycota</taxon>
        <taxon>Pezizomycotina</taxon>
        <taxon>Eurotiomycetes</taxon>
        <taxon>Chaetothyriomycetidae</taxon>
        <taxon>Chaetothyriales</taxon>
        <taxon>Herpotrichiellaceae</taxon>
        <taxon>Fonsecaea</taxon>
    </lineage>
</organism>
<dbReference type="Proteomes" id="UP000053411">
    <property type="component" value="Unassembled WGS sequence"/>
</dbReference>
<dbReference type="GO" id="GO:0006796">
    <property type="term" value="P:phosphate-containing compound metabolic process"/>
    <property type="evidence" value="ECO:0007669"/>
    <property type="project" value="UniProtKB-ARBA"/>
</dbReference>
<proteinExistence type="predicted"/>
<feature type="region of interest" description="Disordered" evidence="3">
    <location>
        <begin position="42"/>
        <end position="63"/>
    </location>
</feature>
<dbReference type="PRINTS" id="PR00990">
    <property type="entry name" value="RIBOKINASE"/>
</dbReference>
<evidence type="ECO:0000259" key="4">
    <source>
        <dbReference type="Pfam" id="PF00294"/>
    </source>
</evidence>
<accession>A0A0D2ITB7</accession>
<keyword evidence="6" id="KW-1185">Reference proteome</keyword>
<evidence type="ECO:0000256" key="3">
    <source>
        <dbReference type="SAM" id="MobiDB-lite"/>
    </source>
</evidence>
<feature type="domain" description="Carbohydrate kinase PfkB" evidence="4">
    <location>
        <begin position="10"/>
        <end position="321"/>
    </location>
</feature>